<evidence type="ECO:0000259" key="2">
    <source>
        <dbReference type="Pfam" id="PF08241"/>
    </source>
</evidence>
<dbReference type="GO" id="GO:0008757">
    <property type="term" value="F:S-adenosylmethionine-dependent methyltransferase activity"/>
    <property type="evidence" value="ECO:0007669"/>
    <property type="project" value="InterPro"/>
</dbReference>
<keyword evidence="1" id="KW-0812">Transmembrane</keyword>
<keyword evidence="3" id="KW-0489">Methyltransferase</keyword>
<proteinExistence type="predicted"/>
<keyword evidence="1" id="KW-1133">Transmembrane helix</keyword>
<dbReference type="GO" id="GO:0032259">
    <property type="term" value="P:methylation"/>
    <property type="evidence" value="ECO:0007669"/>
    <property type="project" value="UniProtKB-KW"/>
</dbReference>
<dbReference type="AlphaFoldDB" id="A0A6N6VN15"/>
<keyword evidence="4" id="KW-1185">Reference proteome</keyword>
<feature type="domain" description="Methyltransferase type 11" evidence="2">
    <location>
        <begin position="22"/>
        <end position="62"/>
    </location>
</feature>
<keyword evidence="1" id="KW-0472">Membrane</keyword>
<keyword evidence="3" id="KW-0808">Transferase</keyword>
<accession>A0A6N6VN15</accession>
<evidence type="ECO:0000256" key="1">
    <source>
        <dbReference type="SAM" id="Phobius"/>
    </source>
</evidence>
<organism evidence="3 4">
    <name type="scientific">Parvibaculum sedimenti</name>
    <dbReference type="NCBI Taxonomy" id="2608632"/>
    <lineage>
        <taxon>Bacteria</taxon>
        <taxon>Pseudomonadati</taxon>
        <taxon>Pseudomonadota</taxon>
        <taxon>Alphaproteobacteria</taxon>
        <taxon>Hyphomicrobiales</taxon>
        <taxon>Parvibaculaceae</taxon>
        <taxon>Parvibaculum</taxon>
    </lineage>
</organism>
<dbReference type="Pfam" id="PF08241">
    <property type="entry name" value="Methyltransf_11"/>
    <property type="match status" value="1"/>
</dbReference>
<protein>
    <submittedName>
        <fullName evidence="3">Methyltransferase domain-containing protein</fullName>
    </submittedName>
</protein>
<dbReference type="Proteomes" id="UP000468901">
    <property type="component" value="Unassembled WGS sequence"/>
</dbReference>
<dbReference type="InterPro" id="IPR029063">
    <property type="entry name" value="SAM-dependent_MTases_sf"/>
</dbReference>
<dbReference type="Gene3D" id="3.40.50.150">
    <property type="entry name" value="Vaccinia Virus protein VP39"/>
    <property type="match status" value="1"/>
</dbReference>
<dbReference type="RefSeq" id="WP_152214885.1">
    <property type="nucleotide sequence ID" value="NZ_JBAQYD010000352.1"/>
</dbReference>
<name>A0A6N6VN15_9HYPH</name>
<evidence type="ECO:0000313" key="3">
    <source>
        <dbReference type="EMBL" id="KAB7741765.1"/>
    </source>
</evidence>
<reference evidence="3 4" key="1">
    <citation type="submission" date="2019-09" db="EMBL/GenBank/DDBJ databases">
        <title>Parvibaculum sedimenti sp. nov., isolated from sediment.</title>
        <authorList>
            <person name="Wang Y."/>
        </authorList>
    </citation>
    <scope>NUCLEOTIDE SEQUENCE [LARGE SCALE GENOMIC DNA]</scope>
    <source>
        <strain evidence="3 4">HXT-9</strain>
    </source>
</reference>
<dbReference type="SUPFAM" id="SSF53335">
    <property type="entry name" value="S-adenosyl-L-methionine-dependent methyltransferases"/>
    <property type="match status" value="1"/>
</dbReference>
<gene>
    <name evidence="3" type="ORF">F2P47_04035</name>
</gene>
<sequence>MRQKIGFSVVSADIDPARNPEVVDDITWSSFPDGHFEAILIIEVLEHVVDPRRATAEAAPVLFGRATQEPDASFFSVSLILAFTFALLPIALLVAKLMPTDFATTGYVLSGREPSGKLD</sequence>
<evidence type="ECO:0000313" key="4">
    <source>
        <dbReference type="Proteomes" id="UP000468901"/>
    </source>
</evidence>
<comment type="caution">
    <text evidence="3">The sequence shown here is derived from an EMBL/GenBank/DDBJ whole genome shotgun (WGS) entry which is preliminary data.</text>
</comment>
<feature type="transmembrane region" description="Helical" evidence="1">
    <location>
        <begin position="72"/>
        <end position="95"/>
    </location>
</feature>
<dbReference type="InterPro" id="IPR013216">
    <property type="entry name" value="Methyltransf_11"/>
</dbReference>
<dbReference type="EMBL" id="WESC01000003">
    <property type="protein sequence ID" value="KAB7741765.1"/>
    <property type="molecule type" value="Genomic_DNA"/>
</dbReference>